<reference evidence="3" key="1">
    <citation type="journal article" date="2019" name="Int. J. Syst. Evol. Microbiol.">
        <title>The Global Catalogue of Microorganisms (GCM) 10K type strain sequencing project: providing services to taxonomists for standard genome sequencing and annotation.</title>
        <authorList>
            <consortium name="The Broad Institute Genomics Platform"/>
            <consortium name="The Broad Institute Genome Sequencing Center for Infectious Disease"/>
            <person name="Wu L."/>
            <person name="Ma J."/>
        </authorList>
    </citation>
    <scope>NUCLEOTIDE SEQUENCE [LARGE SCALE GENOMIC DNA]</scope>
    <source>
        <strain evidence="3">JCM 16601</strain>
    </source>
</reference>
<name>A0ABP7P4I5_9SPHI</name>
<proteinExistence type="predicted"/>
<dbReference type="PANTHER" id="PTHR31571:SF1">
    <property type="entry name" value="ALTERED INHERITANCE OF MITOCHONDRIA PROTEIN 6"/>
    <property type="match status" value="1"/>
</dbReference>
<keyword evidence="3" id="KW-1185">Reference proteome</keyword>
<dbReference type="InterPro" id="IPR051236">
    <property type="entry name" value="HAT_RTT109-like"/>
</dbReference>
<evidence type="ECO:0000313" key="2">
    <source>
        <dbReference type="EMBL" id="GAA3959628.1"/>
    </source>
</evidence>
<dbReference type="SUPFAM" id="SSF51695">
    <property type="entry name" value="PLC-like phosphodiesterases"/>
    <property type="match status" value="1"/>
</dbReference>
<evidence type="ECO:0000256" key="1">
    <source>
        <dbReference type="ARBA" id="ARBA00014286"/>
    </source>
</evidence>
<dbReference type="InterPro" id="IPR017946">
    <property type="entry name" value="PLC-like_Pdiesterase_TIM-brl"/>
</dbReference>
<dbReference type="Proteomes" id="UP001500742">
    <property type="component" value="Unassembled WGS sequence"/>
</dbReference>
<comment type="caution">
    <text evidence="2">The sequence shown here is derived from an EMBL/GenBank/DDBJ whole genome shotgun (WGS) entry which is preliminary data.</text>
</comment>
<dbReference type="Gene3D" id="3.20.20.190">
    <property type="entry name" value="Phosphatidylinositol (PI) phosphodiesterase"/>
    <property type="match status" value="1"/>
</dbReference>
<dbReference type="InterPro" id="IPR039559">
    <property type="entry name" value="AIM6_PI-PLC-like_dom"/>
</dbReference>
<accession>A0ABP7P4I5</accession>
<organism evidence="2 3">
    <name type="scientific">Mucilaginibacter dorajii</name>
    <dbReference type="NCBI Taxonomy" id="692994"/>
    <lineage>
        <taxon>Bacteria</taxon>
        <taxon>Pseudomonadati</taxon>
        <taxon>Bacteroidota</taxon>
        <taxon>Sphingobacteriia</taxon>
        <taxon>Sphingobacteriales</taxon>
        <taxon>Sphingobacteriaceae</taxon>
        <taxon>Mucilaginibacter</taxon>
    </lineage>
</organism>
<protein>
    <recommendedName>
        <fullName evidence="1">Altered inheritance of mitochondria protein 6</fullName>
    </recommendedName>
</protein>
<sequence length="232" mass="26963">MYDALDNGFTHIEADIYLRGNKLIVAHIFPIFKKQHTLEKLYFNPLLECINGTNKEIKCPQYPLTLMIDIKSDADKTYQALEVLLDKYKSILSGYDDGVYTQRQVTVVITGHKPYELIRAQKNRLAFIDEDLMQVKQDTLSKNLYQTASCKYSHLLKWDGKGSFSPFERQRLRTYVMMAHRFGKKVRLWASPENETVWRELLNCGVDLINTDKLVELKNFLQAGPKSYAKVD</sequence>
<evidence type="ECO:0000313" key="3">
    <source>
        <dbReference type="Proteomes" id="UP001500742"/>
    </source>
</evidence>
<gene>
    <name evidence="2" type="ORF">GCM10022210_03900</name>
</gene>
<dbReference type="EMBL" id="BAAAZC010000004">
    <property type="protein sequence ID" value="GAA3959628.1"/>
    <property type="molecule type" value="Genomic_DNA"/>
</dbReference>
<dbReference type="Pfam" id="PF13653">
    <property type="entry name" value="GDPD_2"/>
    <property type="match status" value="1"/>
</dbReference>
<dbReference type="PANTHER" id="PTHR31571">
    <property type="entry name" value="ALTERED INHERITANCE OF MITOCHONDRIA PROTEIN 6"/>
    <property type="match status" value="1"/>
</dbReference>
<dbReference type="CDD" id="cd08577">
    <property type="entry name" value="PI-PLCc_GDPD_SF_unchar3"/>
    <property type="match status" value="1"/>
</dbReference>